<reference evidence="1" key="2">
    <citation type="journal article" date="2024" name="Plant">
        <title>Genomic evolution and insights into agronomic trait innovations of Sesamum species.</title>
        <authorList>
            <person name="Miao H."/>
            <person name="Wang L."/>
            <person name="Qu L."/>
            <person name="Liu H."/>
            <person name="Sun Y."/>
            <person name="Le M."/>
            <person name="Wang Q."/>
            <person name="Wei S."/>
            <person name="Zheng Y."/>
            <person name="Lin W."/>
            <person name="Duan Y."/>
            <person name="Cao H."/>
            <person name="Xiong S."/>
            <person name="Wang X."/>
            <person name="Wei L."/>
            <person name="Li C."/>
            <person name="Ma Q."/>
            <person name="Ju M."/>
            <person name="Zhao R."/>
            <person name="Li G."/>
            <person name="Mu C."/>
            <person name="Tian Q."/>
            <person name="Mei H."/>
            <person name="Zhang T."/>
            <person name="Gao T."/>
            <person name="Zhang H."/>
        </authorList>
    </citation>
    <scope>NUCLEOTIDE SEQUENCE</scope>
    <source>
        <strain evidence="1">KEN1</strain>
    </source>
</reference>
<reference evidence="1" key="1">
    <citation type="submission" date="2020-06" db="EMBL/GenBank/DDBJ databases">
        <authorList>
            <person name="Li T."/>
            <person name="Hu X."/>
            <person name="Zhang T."/>
            <person name="Song X."/>
            <person name="Zhang H."/>
            <person name="Dai N."/>
            <person name="Sheng W."/>
            <person name="Hou X."/>
            <person name="Wei L."/>
        </authorList>
    </citation>
    <scope>NUCLEOTIDE SEQUENCE</scope>
    <source>
        <strain evidence="1">KEN1</strain>
        <tissue evidence="1">Leaf</tissue>
    </source>
</reference>
<gene>
    <name evidence="1" type="ORF">Slati_1295400</name>
</gene>
<dbReference type="EMBL" id="JACGWN010000004">
    <property type="protein sequence ID" value="KAL0453173.1"/>
    <property type="molecule type" value="Genomic_DNA"/>
</dbReference>
<accession>A0AAW2XHQ3</accession>
<dbReference type="PANTHER" id="PTHR33116">
    <property type="entry name" value="REVERSE TRANSCRIPTASE ZINC-BINDING DOMAIN-CONTAINING PROTEIN-RELATED-RELATED"/>
    <property type="match status" value="1"/>
</dbReference>
<dbReference type="InterPro" id="IPR036691">
    <property type="entry name" value="Endo/exonu/phosph_ase_sf"/>
</dbReference>
<sequence>MLSLVGLLETRVSVANFARVQRGLLPRWTWFVDYTAPGNHALLHTSVLMTFVYGVNDVGGRSEVCGHSGDIRGAADEFWACIYDSGLITLPVQGEWFTWHNCSRDARSLWKRLDRFLVNDCWLQSWPNSYYSSLNARTSDHSPLVLRGHSLFPAVSMFHFDNYLTLSSDFTATVQGVWRNNIVGTAMFAVTRKLKALKPIFRAHRQRKGDLSNNVKLAASFLETAQTLLAQDRLNTVFLHLEYCCRLILRLATKLEQHMLQQRAKLAWMKGGDQCSRILFRKVARRRASKRVFQIMNSTGDTLTDQQEVVNEFVSFYQILLGGERRARSIDLGYLRPWARHVILEEEGRQLLRRVTADEVKQAVFDIDETKAPGLDGYSSGFFKATWPVVGKEVTQAILDFIATGKLLKQVNATFLSLIPKNAFVPGRSVERKYPPGSGTLFWVQPAAPPPEVWIKGGSQEGVRYGGMGLSDRGPSEGGFAYHWRCEAVQLFQLGFADDLLLFSKADERSVHIFKRDLSVFAELSGLQVNLQKSHLIVSRSAAAVRDVLLSILDYQKGFLPLWYLGLPLLASRLSIADCKPLLLKIDSRIKGWDGIVLSFAGRVSWLSQCVSVSRFIGRWHLFCLRRLFGRLRSAFVHSFGRFQAGMPKFLGSRCVNRLRKVVSASRTFLPLTEDS</sequence>
<protein>
    <recommendedName>
        <fullName evidence="2">Reverse transcriptase</fullName>
    </recommendedName>
</protein>
<name>A0AAW2XHQ3_9LAMI</name>
<organism evidence="1">
    <name type="scientific">Sesamum latifolium</name>
    <dbReference type="NCBI Taxonomy" id="2727402"/>
    <lineage>
        <taxon>Eukaryota</taxon>
        <taxon>Viridiplantae</taxon>
        <taxon>Streptophyta</taxon>
        <taxon>Embryophyta</taxon>
        <taxon>Tracheophyta</taxon>
        <taxon>Spermatophyta</taxon>
        <taxon>Magnoliopsida</taxon>
        <taxon>eudicotyledons</taxon>
        <taxon>Gunneridae</taxon>
        <taxon>Pentapetalae</taxon>
        <taxon>asterids</taxon>
        <taxon>lamiids</taxon>
        <taxon>Lamiales</taxon>
        <taxon>Pedaliaceae</taxon>
        <taxon>Sesamum</taxon>
    </lineage>
</organism>
<proteinExistence type="predicted"/>
<dbReference type="SUPFAM" id="SSF56219">
    <property type="entry name" value="DNase I-like"/>
    <property type="match status" value="1"/>
</dbReference>
<evidence type="ECO:0008006" key="2">
    <source>
        <dbReference type="Google" id="ProtNLM"/>
    </source>
</evidence>
<dbReference type="Gene3D" id="3.60.10.10">
    <property type="entry name" value="Endonuclease/exonuclease/phosphatase"/>
    <property type="match status" value="1"/>
</dbReference>
<comment type="caution">
    <text evidence="1">The sequence shown here is derived from an EMBL/GenBank/DDBJ whole genome shotgun (WGS) entry which is preliminary data.</text>
</comment>
<dbReference type="PANTHER" id="PTHR33116:SF84">
    <property type="entry name" value="RNA-DIRECTED DNA POLYMERASE"/>
    <property type="match status" value="1"/>
</dbReference>
<dbReference type="AlphaFoldDB" id="A0AAW2XHQ3"/>
<evidence type="ECO:0000313" key="1">
    <source>
        <dbReference type="EMBL" id="KAL0453173.1"/>
    </source>
</evidence>